<dbReference type="Proteomes" id="UP000800039">
    <property type="component" value="Unassembled WGS sequence"/>
</dbReference>
<accession>A0A9P4L3B6</accession>
<keyword evidence="1" id="KW-0812">Transmembrane</keyword>
<dbReference type="GeneID" id="63844456"/>
<keyword evidence="1" id="KW-1133">Transmembrane helix</keyword>
<keyword evidence="1" id="KW-0472">Membrane</keyword>
<protein>
    <submittedName>
        <fullName evidence="2">Uncharacterized protein</fullName>
    </submittedName>
</protein>
<feature type="transmembrane region" description="Helical" evidence="1">
    <location>
        <begin position="20"/>
        <end position="39"/>
    </location>
</feature>
<evidence type="ECO:0000313" key="3">
    <source>
        <dbReference type="Proteomes" id="UP000800039"/>
    </source>
</evidence>
<keyword evidence="3" id="KW-1185">Reference proteome</keyword>
<dbReference type="AlphaFoldDB" id="A0A9P4L3B6"/>
<proteinExistence type="predicted"/>
<sequence length="75" mass="8652">MGIVIAFSAFKHRGWSGTGQWEVLVVYCLGLYIWHGGWFRGKSHSRAFGVDTLFYYCLALSEVLIDKWYSALRTE</sequence>
<gene>
    <name evidence="2" type="ORF">K460DRAFT_203563</name>
</gene>
<organism evidence="2 3">
    <name type="scientific">Cucurbitaria berberidis CBS 394.84</name>
    <dbReference type="NCBI Taxonomy" id="1168544"/>
    <lineage>
        <taxon>Eukaryota</taxon>
        <taxon>Fungi</taxon>
        <taxon>Dikarya</taxon>
        <taxon>Ascomycota</taxon>
        <taxon>Pezizomycotina</taxon>
        <taxon>Dothideomycetes</taxon>
        <taxon>Pleosporomycetidae</taxon>
        <taxon>Pleosporales</taxon>
        <taxon>Pleosporineae</taxon>
        <taxon>Cucurbitariaceae</taxon>
        <taxon>Cucurbitaria</taxon>
    </lineage>
</organism>
<comment type="caution">
    <text evidence="2">The sequence shown here is derived from an EMBL/GenBank/DDBJ whole genome shotgun (WGS) entry which is preliminary data.</text>
</comment>
<name>A0A9P4L3B6_9PLEO</name>
<evidence type="ECO:0000256" key="1">
    <source>
        <dbReference type="SAM" id="Phobius"/>
    </source>
</evidence>
<dbReference type="EMBL" id="ML976620">
    <property type="protein sequence ID" value="KAF1840127.1"/>
    <property type="molecule type" value="Genomic_DNA"/>
</dbReference>
<dbReference type="RefSeq" id="XP_040782690.1">
    <property type="nucleotide sequence ID" value="XM_040927204.1"/>
</dbReference>
<reference evidence="2" key="1">
    <citation type="submission" date="2020-01" db="EMBL/GenBank/DDBJ databases">
        <authorList>
            <consortium name="DOE Joint Genome Institute"/>
            <person name="Haridas S."/>
            <person name="Albert R."/>
            <person name="Binder M."/>
            <person name="Bloem J."/>
            <person name="Labutti K."/>
            <person name="Salamov A."/>
            <person name="Andreopoulos B."/>
            <person name="Baker S.E."/>
            <person name="Barry K."/>
            <person name="Bills G."/>
            <person name="Bluhm B.H."/>
            <person name="Cannon C."/>
            <person name="Castanera R."/>
            <person name="Culley D.E."/>
            <person name="Daum C."/>
            <person name="Ezra D."/>
            <person name="Gonzalez J.B."/>
            <person name="Henrissat B."/>
            <person name="Kuo A."/>
            <person name="Liang C."/>
            <person name="Lipzen A."/>
            <person name="Lutzoni F."/>
            <person name="Magnuson J."/>
            <person name="Mondo S."/>
            <person name="Nolan M."/>
            <person name="Ohm R."/>
            <person name="Pangilinan J."/>
            <person name="Park H.-J."/>
            <person name="Ramirez L."/>
            <person name="Alfaro M."/>
            <person name="Sun H."/>
            <person name="Tritt A."/>
            <person name="Yoshinaga Y."/>
            <person name="Zwiers L.-H."/>
            <person name="Turgeon B.G."/>
            <person name="Goodwin S.B."/>
            <person name="Spatafora J.W."/>
            <person name="Crous P.W."/>
            <person name="Grigoriev I.V."/>
        </authorList>
    </citation>
    <scope>NUCLEOTIDE SEQUENCE</scope>
    <source>
        <strain evidence="2">CBS 394.84</strain>
    </source>
</reference>
<evidence type="ECO:0000313" key="2">
    <source>
        <dbReference type="EMBL" id="KAF1840127.1"/>
    </source>
</evidence>